<keyword evidence="3 5" id="KW-0949">S-adenosyl-L-methionine</keyword>
<reference evidence="6 9" key="1">
    <citation type="submission" date="2016-10" db="EMBL/GenBank/DDBJ databases">
        <authorList>
            <person name="de Groot N.N."/>
        </authorList>
    </citation>
    <scope>NUCLEOTIDE SEQUENCE [LARGE SCALE GENOMIC DNA]</scope>
    <source>
        <strain evidence="9">BP1-145</strain>
        <strain evidence="6">BP1-148</strain>
    </source>
</reference>
<evidence type="ECO:0000256" key="2">
    <source>
        <dbReference type="ARBA" id="ARBA00022679"/>
    </source>
</evidence>
<dbReference type="GO" id="GO:0070038">
    <property type="term" value="F:rRNA (pseudouridine-N3-)-methyltransferase activity"/>
    <property type="evidence" value="ECO:0007669"/>
    <property type="project" value="UniProtKB-UniRule"/>
</dbReference>
<evidence type="ECO:0000313" key="6">
    <source>
        <dbReference type="EMBL" id="SDG71994.1"/>
    </source>
</evidence>
<comment type="catalytic activity">
    <reaction evidence="5">
        <text>pseudouridine(1915) in 23S rRNA + S-adenosyl-L-methionine = N(3)-methylpseudouridine(1915) in 23S rRNA + S-adenosyl-L-homocysteine + H(+)</text>
        <dbReference type="Rhea" id="RHEA:42752"/>
        <dbReference type="Rhea" id="RHEA-COMP:10221"/>
        <dbReference type="Rhea" id="RHEA-COMP:10222"/>
        <dbReference type="ChEBI" id="CHEBI:15378"/>
        <dbReference type="ChEBI" id="CHEBI:57856"/>
        <dbReference type="ChEBI" id="CHEBI:59789"/>
        <dbReference type="ChEBI" id="CHEBI:65314"/>
        <dbReference type="ChEBI" id="CHEBI:74486"/>
        <dbReference type="EC" id="2.1.1.177"/>
    </reaction>
</comment>
<feature type="binding site" evidence="5">
    <location>
        <begin position="123"/>
        <end position="128"/>
    </location>
    <ligand>
        <name>S-adenosyl-L-methionine</name>
        <dbReference type="ChEBI" id="CHEBI:59789"/>
    </ligand>
</feature>
<feature type="binding site" evidence="5">
    <location>
        <position position="73"/>
    </location>
    <ligand>
        <name>S-adenosyl-L-methionine</name>
        <dbReference type="ChEBI" id="CHEBI:59789"/>
    </ligand>
</feature>
<dbReference type="InterPro" id="IPR029026">
    <property type="entry name" value="tRNA_m1G_MTases_N"/>
</dbReference>
<dbReference type="PIRSF" id="PIRSF004505">
    <property type="entry name" value="MT_bac"/>
    <property type="match status" value="1"/>
</dbReference>
<evidence type="ECO:0000313" key="9">
    <source>
        <dbReference type="Proteomes" id="UP000199134"/>
    </source>
</evidence>
<protein>
    <recommendedName>
        <fullName evidence="5">Ribosomal RNA large subunit methyltransferase H</fullName>
        <ecNumber evidence="5">2.1.1.177</ecNumber>
    </recommendedName>
    <alternativeName>
        <fullName evidence="5">23S rRNA (pseudouridine1915-N3)-methyltransferase</fullName>
    </alternativeName>
    <alternativeName>
        <fullName evidence="5">23S rRNA m3Psi1915 methyltransferase</fullName>
    </alternativeName>
    <alternativeName>
        <fullName evidence="5">rRNA (pseudouridine-N3-)-methyltransferase RlmH</fullName>
    </alternativeName>
</protein>
<comment type="similarity">
    <text evidence="4 5">Belongs to the RNA methyltransferase RlmH family.</text>
</comment>
<sequence>MKTELILVGKTVNKHFIAGINDYAERISHYMPFNIITIPELKNTKNLTEEQQKTAEGELILKQIQPQDTVVLLDERGREPRSVELASWLEQKRNTARRLVFVIGGPYGFSPAVYQRANEQLSLSRLTFSHQMVRLVFTEQLYRACTIIKGEPYHHE</sequence>
<keyword evidence="1 5" id="KW-0489">Methyltransferase</keyword>
<keyword evidence="5" id="KW-0963">Cytoplasm</keyword>
<evidence type="ECO:0000256" key="5">
    <source>
        <dbReference type="HAMAP-Rule" id="MF_00658"/>
    </source>
</evidence>
<comment type="function">
    <text evidence="5">Specifically methylates the pseudouridine at position 1915 (m3Psi1915) in 23S rRNA.</text>
</comment>
<dbReference type="NCBIfam" id="NF000990">
    <property type="entry name" value="PRK00103.2-4"/>
    <property type="match status" value="1"/>
</dbReference>
<evidence type="ECO:0000256" key="3">
    <source>
        <dbReference type="ARBA" id="ARBA00022691"/>
    </source>
</evidence>
<evidence type="ECO:0000256" key="4">
    <source>
        <dbReference type="ARBA" id="ARBA00038303"/>
    </source>
</evidence>
<dbReference type="EMBL" id="FNIW01000011">
    <property type="protein sequence ID" value="SDO19533.1"/>
    <property type="molecule type" value="Genomic_DNA"/>
</dbReference>
<dbReference type="NCBIfam" id="NF000986">
    <property type="entry name" value="PRK00103.1-4"/>
    <property type="match status" value="1"/>
</dbReference>
<accession>A0A1G7WJE2</accession>
<dbReference type="SUPFAM" id="SSF75217">
    <property type="entry name" value="alpha/beta knot"/>
    <property type="match status" value="1"/>
</dbReference>
<gene>
    <name evidence="5" type="primary">rlmH</name>
    <name evidence="7" type="ORF">SAMN04487900_11181</name>
    <name evidence="6" type="ORF">SAMN04487901_10848</name>
</gene>
<proteinExistence type="inferred from homology"/>
<dbReference type="HAMAP" id="MF_00658">
    <property type="entry name" value="23SrRNA_methyltr_H"/>
    <property type="match status" value="1"/>
</dbReference>
<accession>A0A1H0HKG9</accession>
<dbReference type="GO" id="GO:0005737">
    <property type="term" value="C:cytoplasm"/>
    <property type="evidence" value="ECO:0007669"/>
    <property type="project" value="UniProtKB-SubCell"/>
</dbReference>
<feature type="binding site" evidence="5">
    <location>
        <position position="104"/>
    </location>
    <ligand>
        <name>S-adenosyl-L-methionine</name>
        <dbReference type="ChEBI" id="CHEBI:59789"/>
    </ligand>
</feature>
<dbReference type="PANTHER" id="PTHR33603:SF1">
    <property type="entry name" value="RIBOSOMAL RNA LARGE SUBUNIT METHYLTRANSFERASE H"/>
    <property type="match status" value="1"/>
</dbReference>
<comment type="subunit">
    <text evidence="5">Homodimer.</text>
</comment>
<dbReference type="Proteomes" id="UP000199134">
    <property type="component" value="Unassembled WGS sequence"/>
</dbReference>
<dbReference type="Gene3D" id="3.40.1280.10">
    <property type="match status" value="1"/>
</dbReference>
<dbReference type="AlphaFoldDB" id="A0A1H0HKG9"/>
<keyword evidence="2 5" id="KW-0808">Transferase</keyword>
<evidence type="ECO:0000256" key="1">
    <source>
        <dbReference type="ARBA" id="ARBA00022603"/>
    </source>
</evidence>
<dbReference type="STRING" id="645274.SAMN04487901_10848"/>
<dbReference type="InterPro" id="IPR003742">
    <property type="entry name" value="RlmH-like"/>
</dbReference>
<dbReference type="InterPro" id="IPR029028">
    <property type="entry name" value="Alpha/beta_knot_MTases"/>
</dbReference>
<comment type="subcellular location">
    <subcellularLocation>
        <location evidence="5">Cytoplasm</location>
    </subcellularLocation>
</comment>
<name>A0A1H0HKG9_9BACT</name>
<dbReference type="Proteomes" id="UP000198779">
    <property type="component" value="Unassembled WGS sequence"/>
</dbReference>
<keyword evidence="5" id="KW-0698">rRNA processing</keyword>
<evidence type="ECO:0000313" key="7">
    <source>
        <dbReference type="EMBL" id="SDO19533.1"/>
    </source>
</evidence>
<dbReference type="RefSeq" id="WP_091817317.1">
    <property type="nucleotide sequence ID" value="NZ_CP091790.1"/>
</dbReference>
<dbReference type="EMBL" id="FNCQ01000008">
    <property type="protein sequence ID" value="SDG71994.1"/>
    <property type="molecule type" value="Genomic_DNA"/>
</dbReference>
<dbReference type="EC" id="2.1.1.177" evidence="5"/>
<organism evidence="7 9">
    <name type="scientific">Prevotella communis</name>
    <dbReference type="NCBI Taxonomy" id="2913614"/>
    <lineage>
        <taxon>Bacteria</taxon>
        <taxon>Pseudomonadati</taxon>
        <taxon>Bacteroidota</taxon>
        <taxon>Bacteroidia</taxon>
        <taxon>Bacteroidales</taxon>
        <taxon>Prevotellaceae</taxon>
        <taxon>Prevotella</taxon>
    </lineage>
</organism>
<dbReference type="OrthoDB" id="9806643at2"/>
<keyword evidence="8" id="KW-1185">Reference proteome</keyword>
<dbReference type="CDD" id="cd18081">
    <property type="entry name" value="RlmH-like"/>
    <property type="match status" value="1"/>
</dbReference>
<dbReference type="PANTHER" id="PTHR33603">
    <property type="entry name" value="METHYLTRANSFERASE"/>
    <property type="match status" value="1"/>
</dbReference>
<dbReference type="Pfam" id="PF02590">
    <property type="entry name" value="SPOUT_MTase"/>
    <property type="match status" value="1"/>
</dbReference>
<reference evidence="7 8" key="2">
    <citation type="submission" date="2016-10" db="EMBL/GenBank/DDBJ databases">
        <authorList>
            <person name="Varghese N."/>
            <person name="Submissions S."/>
        </authorList>
    </citation>
    <scope>NUCLEOTIDE SEQUENCE</scope>
    <source>
        <strain evidence="7">BP1-145</strain>
        <strain evidence="8">BP1-148</strain>
    </source>
</reference>
<evidence type="ECO:0000313" key="8">
    <source>
        <dbReference type="Proteomes" id="UP000198779"/>
    </source>
</evidence>